<dbReference type="PANTHER" id="PTHR13182:SF8">
    <property type="entry name" value="CYTOPLASMIC 60S SUBUNIT BIOGENESIS FACTOR ZNF622"/>
    <property type="match status" value="1"/>
</dbReference>
<keyword evidence="2" id="KW-1185">Reference proteome</keyword>
<protein>
    <recommendedName>
        <fullName evidence="3">C2H2-type domain-containing protein</fullName>
    </recommendedName>
</protein>
<proteinExistence type="predicted"/>
<dbReference type="VEuPathDB" id="MicrosporidiaDB:M153_100023306"/>
<name>A0A0R0M1K2_9MICR</name>
<dbReference type="Proteomes" id="UP000051530">
    <property type="component" value="Unassembled WGS sequence"/>
</dbReference>
<accession>A0A0R0M1K2</accession>
<dbReference type="AlphaFoldDB" id="A0A0R0M1K2"/>
<reference evidence="1 2" key="1">
    <citation type="submission" date="2015-07" db="EMBL/GenBank/DDBJ databases">
        <title>The genome of Pseudoloma neurophilia, a relevant intracellular parasite of the zebrafish.</title>
        <authorList>
            <person name="Ndikumana S."/>
            <person name="Pelin A."/>
            <person name="Sanders J."/>
            <person name="Corradi N."/>
        </authorList>
    </citation>
    <scope>NUCLEOTIDE SEQUENCE [LARGE SCALE GENOMIC DNA]</scope>
    <source>
        <strain evidence="1 2">MK1</strain>
    </source>
</reference>
<evidence type="ECO:0000313" key="2">
    <source>
        <dbReference type="Proteomes" id="UP000051530"/>
    </source>
</evidence>
<evidence type="ECO:0008006" key="3">
    <source>
        <dbReference type="Google" id="ProtNLM"/>
    </source>
</evidence>
<dbReference type="PANTHER" id="PTHR13182">
    <property type="entry name" value="ZINC FINGER PROTEIN 622"/>
    <property type="match status" value="1"/>
</dbReference>
<dbReference type="InterPro" id="IPR040025">
    <property type="entry name" value="Znf622/Rei1/Reh1"/>
</dbReference>
<dbReference type="EMBL" id="LGUB01000001">
    <property type="protein sequence ID" value="KRH95290.1"/>
    <property type="molecule type" value="Genomic_DNA"/>
</dbReference>
<dbReference type="GO" id="GO:0042273">
    <property type="term" value="P:ribosomal large subunit biogenesis"/>
    <property type="evidence" value="ECO:0007669"/>
    <property type="project" value="TreeGrafter"/>
</dbReference>
<dbReference type="OrthoDB" id="19329at2759"/>
<organism evidence="1 2">
    <name type="scientific">Pseudoloma neurophilia</name>
    <dbReference type="NCBI Taxonomy" id="146866"/>
    <lineage>
        <taxon>Eukaryota</taxon>
        <taxon>Fungi</taxon>
        <taxon>Fungi incertae sedis</taxon>
        <taxon>Microsporidia</taxon>
        <taxon>Pseudoloma</taxon>
    </lineage>
</organism>
<sequence length="198" mass="23807">MFCTVCRVDLPDSLQHYKSVWHSTNLKRKNQEMPPIDLQQFEQLSMVSQPSVEAWQCQYCDKTMKNEKRLNQHVKDCLSNLETALRVQALEERKEYEGVNTDYEQANSEEDNKPYEETAFDHSHEPYLQLPSGSILGNKRYLIYFKQKDQYRLNQRTQIVQLKDNTESLQSRRTIIENQIKLQVRLHKQFRFRMQWSQ</sequence>
<evidence type="ECO:0000313" key="1">
    <source>
        <dbReference type="EMBL" id="KRH95290.1"/>
    </source>
</evidence>
<gene>
    <name evidence="1" type="ORF">M153_100023306</name>
</gene>
<dbReference type="GO" id="GO:0030687">
    <property type="term" value="C:preribosome, large subunit precursor"/>
    <property type="evidence" value="ECO:0007669"/>
    <property type="project" value="TreeGrafter"/>
</dbReference>
<comment type="caution">
    <text evidence="1">The sequence shown here is derived from an EMBL/GenBank/DDBJ whole genome shotgun (WGS) entry which is preliminary data.</text>
</comment>